<dbReference type="PANTHER" id="PTHR43858">
    <property type="entry name" value="ENERGY-DEPENDENT TRANSLATIONAL THROTTLE PROTEIN ETTA"/>
    <property type="match status" value="1"/>
</dbReference>
<dbReference type="Pfam" id="PF12848">
    <property type="entry name" value="ABC_tran_Xtn"/>
    <property type="match status" value="1"/>
</dbReference>
<proteinExistence type="inferred from homology"/>
<dbReference type="Proteomes" id="UP001501294">
    <property type="component" value="Unassembled WGS sequence"/>
</dbReference>
<evidence type="ECO:0000313" key="9">
    <source>
        <dbReference type="EMBL" id="GAA4344070.1"/>
    </source>
</evidence>
<dbReference type="SUPFAM" id="SSF52540">
    <property type="entry name" value="P-loop containing nucleoside triphosphate hydrolases"/>
    <property type="match status" value="2"/>
</dbReference>
<evidence type="ECO:0000256" key="2">
    <source>
        <dbReference type="ARBA" id="ARBA00022555"/>
    </source>
</evidence>
<evidence type="ECO:0000256" key="3">
    <source>
        <dbReference type="ARBA" id="ARBA00022730"/>
    </source>
</evidence>
<evidence type="ECO:0000259" key="8">
    <source>
        <dbReference type="PROSITE" id="PS50893"/>
    </source>
</evidence>
<comment type="catalytic activity">
    <reaction evidence="7">
        <text>ATP + H2O = ADP + phosphate + H(+)</text>
        <dbReference type="Rhea" id="RHEA:13065"/>
        <dbReference type="ChEBI" id="CHEBI:15377"/>
        <dbReference type="ChEBI" id="CHEBI:15378"/>
        <dbReference type="ChEBI" id="CHEBI:30616"/>
        <dbReference type="ChEBI" id="CHEBI:43474"/>
        <dbReference type="ChEBI" id="CHEBI:456216"/>
    </reaction>
</comment>
<feature type="region of interest" description="Arm" evidence="7">
    <location>
        <begin position="95"/>
        <end position="139"/>
    </location>
</feature>
<dbReference type="Pfam" id="PF00005">
    <property type="entry name" value="ABC_tran"/>
    <property type="match status" value="2"/>
</dbReference>
<dbReference type="PROSITE" id="PS50893">
    <property type="entry name" value="ABC_TRANSPORTER_2"/>
    <property type="match status" value="2"/>
</dbReference>
<dbReference type="PROSITE" id="PS00211">
    <property type="entry name" value="ABC_TRANSPORTER_1"/>
    <property type="match status" value="1"/>
</dbReference>
<keyword evidence="5 7" id="KW-0067">ATP-binding</keyword>
<keyword evidence="2 7" id="KW-0820">tRNA-binding</keyword>
<dbReference type="PANTHER" id="PTHR43858:SF1">
    <property type="entry name" value="ABC TRANSPORTER-RELATED PROTEIN"/>
    <property type="match status" value="1"/>
</dbReference>
<keyword evidence="4 7" id="KW-0547">Nucleotide-binding</keyword>
<feature type="binding site" evidence="7">
    <location>
        <begin position="39"/>
        <end position="46"/>
    </location>
    <ligand>
        <name>ATP</name>
        <dbReference type="ChEBI" id="CHEBI:30616"/>
        <label>1</label>
    </ligand>
</feature>
<evidence type="ECO:0000256" key="5">
    <source>
        <dbReference type="ARBA" id="ARBA00022840"/>
    </source>
</evidence>
<dbReference type="InterPro" id="IPR027417">
    <property type="entry name" value="P-loop_NTPase"/>
</dbReference>
<gene>
    <name evidence="7 9" type="primary">ettA</name>
    <name evidence="9" type="ORF">GCM10023150_03120</name>
</gene>
<dbReference type="NCBIfam" id="TIGR03719">
    <property type="entry name" value="ABC_ABC_ChvD"/>
    <property type="match status" value="1"/>
</dbReference>
<keyword evidence="3 7" id="KW-0699">rRNA-binding</keyword>
<dbReference type="NCBIfam" id="NF008775">
    <property type="entry name" value="PRK11819.1"/>
    <property type="match status" value="1"/>
</dbReference>
<comment type="domain">
    <text evidence="7">The arm domain is inserted in the first ABC transporter domain. Probably contacts ribosomal protein L1.</text>
</comment>
<keyword evidence="7" id="KW-0963">Cytoplasm</keyword>
<dbReference type="HAMAP" id="MF_00847">
    <property type="entry name" value="EttA"/>
    <property type="match status" value="1"/>
</dbReference>
<name>A0ABP8HT79_9GAMM</name>
<comment type="caution">
    <text evidence="9">The sequence shown here is derived from an EMBL/GenBank/DDBJ whole genome shotgun (WGS) entry which is preliminary data.</text>
</comment>
<keyword evidence="10" id="KW-1185">Reference proteome</keyword>
<dbReference type="InterPro" id="IPR003593">
    <property type="entry name" value="AAA+_ATPase"/>
</dbReference>
<dbReference type="RefSeq" id="WP_223577352.1">
    <property type="nucleotide sequence ID" value="NZ_BAABFU010000001.1"/>
</dbReference>
<accession>A0ABP8HT79</accession>
<dbReference type="Gene3D" id="3.40.50.300">
    <property type="entry name" value="P-loop containing nucleotide triphosphate hydrolases"/>
    <property type="match status" value="2"/>
</dbReference>
<evidence type="ECO:0000256" key="6">
    <source>
        <dbReference type="ARBA" id="ARBA00022845"/>
    </source>
</evidence>
<comment type="subcellular location">
    <subcellularLocation>
        <location evidence="7">Cytoplasm</location>
    </subcellularLocation>
    <text evidence="7">Associates with ribosomes and polysomes.</text>
</comment>
<evidence type="ECO:0000256" key="1">
    <source>
        <dbReference type="ARBA" id="ARBA00005868"/>
    </source>
</evidence>
<keyword evidence="6 7" id="KW-0810">Translation regulation</keyword>
<keyword evidence="7" id="KW-0677">Repeat</keyword>
<protein>
    <recommendedName>
        <fullName evidence="7">Energy-dependent translational throttle protein EttA</fullName>
        <ecNumber evidence="7">3.6.1.-</ecNumber>
    </recommendedName>
    <alternativeName>
        <fullName evidence="7">Translational regulatory factor EttA</fullName>
    </alternativeName>
</protein>
<dbReference type="SMART" id="SM00382">
    <property type="entry name" value="AAA"/>
    <property type="match status" value="2"/>
</dbReference>
<reference evidence="10" key="1">
    <citation type="journal article" date="2019" name="Int. J. Syst. Evol. Microbiol.">
        <title>The Global Catalogue of Microorganisms (GCM) 10K type strain sequencing project: providing services to taxonomists for standard genome sequencing and annotation.</title>
        <authorList>
            <consortium name="The Broad Institute Genomics Platform"/>
            <consortium name="The Broad Institute Genome Sequencing Center for Infectious Disease"/>
            <person name="Wu L."/>
            <person name="Ma J."/>
        </authorList>
    </citation>
    <scope>NUCLEOTIDE SEQUENCE [LARGE SCALE GENOMIC DNA]</scope>
    <source>
        <strain evidence="10">JCM 17727</strain>
    </source>
</reference>
<dbReference type="InterPro" id="IPR022374">
    <property type="entry name" value="EttA"/>
</dbReference>
<feature type="domain" description="ABC transporter" evidence="8">
    <location>
        <begin position="6"/>
        <end position="259"/>
    </location>
</feature>
<dbReference type="CDD" id="cd03221">
    <property type="entry name" value="ABCF_EF-3"/>
    <property type="match status" value="2"/>
</dbReference>
<evidence type="ECO:0000313" key="10">
    <source>
        <dbReference type="Proteomes" id="UP001501294"/>
    </source>
</evidence>
<sequence length="556" mass="62405">MAQYIYTMNRVSKIVPPNKTILKDISLSFFPGAKIGVLGLNGAGKSTLLRIMAGVDQDHDGEARPQPGTKIGYLPQEPQLDESKTVREIVEESVTHVKDALAELDQVYAAYADENADFDALAKRQGELEAIIQAADGHNLENTLERAADALRLPAWDAKVEHLSGGERRRVAICRLLLEHPDMLLLDEPTNHLDAESVAWLERFLVDYNGTVVAITHDRYFLDNAAGWILELDRGEGIPWEGNYSSWLEQKSKRLEIEEKQEASRQKTMKEELEWVRSNSKGRQAKSKARMSRFEELSSKEFQQRNETRELYIPPGPRLGTQVITAKGLTKTFGDKLLYNDLNFNLPQGGIVGVIGPNGAGKSTMFKMMTGQEQPDSGELQIGETVDLAYVDQSRDSLDDNKTVWEEISDGLDVITVGTYETPSRAYVGRFNFKGSDQQKRIGDLSGGERNRVHLAKLLKSGGNVLLLDEPTNDLDVETLRALEDALLAFPGCAVVISHDRWFLDRIATHILAFEGDSETVWFEGNYQEYEADRKRRLGADADQPHRIKYRKITKS</sequence>
<evidence type="ECO:0000256" key="4">
    <source>
        <dbReference type="ARBA" id="ARBA00022741"/>
    </source>
</evidence>
<comment type="domain">
    <text evidence="7">The P-site tRNA interaction motif (PtIM domain) probably interacts with the P-site tRNA(fMet) as well as the 23S rRNA.</text>
</comment>
<dbReference type="InterPro" id="IPR003439">
    <property type="entry name" value="ABC_transporter-like_ATP-bd"/>
</dbReference>
<evidence type="ECO:0000256" key="7">
    <source>
        <dbReference type="HAMAP-Rule" id="MF_00847"/>
    </source>
</evidence>
<dbReference type="EMBL" id="BAABFU010000001">
    <property type="protein sequence ID" value="GAA4344070.1"/>
    <property type="molecule type" value="Genomic_DNA"/>
</dbReference>
<feature type="region of interest" description="PtIM" evidence="7">
    <location>
        <begin position="242"/>
        <end position="322"/>
    </location>
</feature>
<keyword evidence="7" id="KW-0694">RNA-binding</keyword>
<comment type="similarity">
    <text evidence="1 7">Belongs to the ABC transporter superfamily. ABCF family. Translational throttle EttA subfamily.</text>
</comment>
<feature type="binding site" evidence="7">
    <location>
        <begin position="356"/>
        <end position="363"/>
    </location>
    <ligand>
        <name>ATP</name>
        <dbReference type="ChEBI" id="CHEBI:30616"/>
        <label>2</label>
    </ligand>
</feature>
<dbReference type="EC" id="3.6.1.-" evidence="7"/>
<organism evidence="9 10">
    <name type="scientific">Kangiella taiwanensis</name>
    <dbReference type="NCBI Taxonomy" id="1079179"/>
    <lineage>
        <taxon>Bacteria</taxon>
        <taxon>Pseudomonadati</taxon>
        <taxon>Pseudomonadota</taxon>
        <taxon>Gammaproteobacteria</taxon>
        <taxon>Kangiellales</taxon>
        <taxon>Kangiellaceae</taxon>
        <taxon>Kangiella</taxon>
    </lineage>
</organism>
<comment type="function">
    <text evidence="7">A translation factor that gates the progression of the 70S ribosomal initiation complex (IC, containing tRNA(fMet) in the P-site) into the translation elongation cycle by using a mechanism sensitive to the ATP/ADP ratio. Binds to the 70S ribosome E-site where it modulates the state of the translating ribosome during subunit translocation. ATP hydrolysis probably frees it from the ribosome, which can enter the elongation phase.</text>
</comment>
<feature type="domain" description="ABC transporter" evidence="8">
    <location>
        <begin position="324"/>
        <end position="541"/>
    </location>
</feature>
<dbReference type="InterPro" id="IPR032781">
    <property type="entry name" value="ABC_tran_Xtn"/>
</dbReference>
<keyword evidence="7" id="KW-0648">Protein biosynthesis</keyword>
<keyword evidence="7" id="KW-0378">Hydrolase</keyword>
<dbReference type="InterPro" id="IPR017871">
    <property type="entry name" value="ABC_transporter-like_CS"/>
</dbReference>
<comment type="subunit">
    <text evidence="7">Monomer. Probably contacts ribosomal proteins L1, L5, L33 and S7, the 16S and 23S rRNA and the P-site containing tRNA(fMet).</text>
</comment>